<sequence length="440" mass="47202">MRSGKRVQTPAQKIEAEPRREVLRYNLVLKPLDRRRPLIAASKVGLFVAVMEGTEGASTLDEYLPAIARIVTSKRAGGSTMVGWTLEVDHVIGAVGYRDMEEIGRDLLRRLVAADGDEDVEVRAGRPGAFLVEAIPLTEGSADRDRDRVMLGDSDLAELRTRMKRAVESSGLSYENLGVMMGASPSRNPANVAWKFVHKSPDPGLAKLASFAKATATPLVELLPPGLTAAGGGLTSGEPSGSQAIVDEGVGGSGADMGRRQGAIRTGQESEAPALAMPPLGREVREVLEDLNLIAERTVALIGGDYRTTHRGLDEVGRAFREIAAQILQPHFNLVVKSTPQETYKEKQLLCKWINAELGALGLAIKCPGTQIPGLLSAGIGANAEIGRFDFIADKENPKTGRTSKQVVVRRNYLPDPIELMPSARLARAPKPSNSGLQLD</sequence>
<organism evidence="2 3">
    <name type="scientific">Paludisphaera mucosa</name>
    <dbReference type="NCBI Taxonomy" id="3030827"/>
    <lineage>
        <taxon>Bacteria</taxon>
        <taxon>Pseudomonadati</taxon>
        <taxon>Planctomycetota</taxon>
        <taxon>Planctomycetia</taxon>
        <taxon>Isosphaerales</taxon>
        <taxon>Isosphaeraceae</taxon>
        <taxon>Paludisphaera</taxon>
    </lineage>
</organism>
<comment type="caution">
    <text evidence="2">The sequence shown here is derived from an EMBL/GenBank/DDBJ whole genome shotgun (WGS) entry which is preliminary data.</text>
</comment>
<reference evidence="2 3" key="1">
    <citation type="submission" date="2023-03" db="EMBL/GenBank/DDBJ databases">
        <title>Paludisphaera mucosa sp. nov. a novel planctomycete from northern fen.</title>
        <authorList>
            <person name="Ivanova A."/>
        </authorList>
    </citation>
    <scope>NUCLEOTIDE SEQUENCE [LARGE SCALE GENOMIC DNA]</scope>
    <source>
        <strain evidence="2 3">Pla2</strain>
    </source>
</reference>
<feature type="region of interest" description="Disordered" evidence="1">
    <location>
        <begin position="251"/>
        <end position="274"/>
    </location>
</feature>
<evidence type="ECO:0000313" key="2">
    <source>
        <dbReference type="EMBL" id="MDG3008468.1"/>
    </source>
</evidence>
<evidence type="ECO:0000256" key="1">
    <source>
        <dbReference type="SAM" id="MobiDB-lite"/>
    </source>
</evidence>
<proteinExistence type="predicted"/>
<dbReference type="Proteomes" id="UP001216907">
    <property type="component" value="Unassembled WGS sequence"/>
</dbReference>
<dbReference type="EMBL" id="JARRAG010000007">
    <property type="protein sequence ID" value="MDG3008468.1"/>
    <property type="molecule type" value="Genomic_DNA"/>
</dbReference>
<dbReference type="RefSeq" id="WP_277864786.1">
    <property type="nucleotide sequence ID" value="NZ_JARRAG010000007.1"/>
</dbReference>
<keyword evidence="3" id="KW-1185">Reference proteome</keyword>
<gene>
    <name evidence="2" type="ORF">PZE19_32285</name>
</gene>
<name>A0ABT6FLL3_9BACT</name>
<evidence type="ECO:0000313" key="3">
    <source>
        <dbReference type="Proteomes" id="UP001216907"/>
    </source>
</evidence>
<accession>A0ABT6FLL3</accession>
<protein>
    <submittedName>
        <fullName evidence="2">Uncharacterized protein</fullName>
    </submittedName>
</protein>